<evidence type="ECO:0000313" key="2">
    <source>
        <dbReference type="Proteomes" id="UP000276133"/>
    </source>
</evidence>
<name>A0A3M7PI22_BRAPC</name>
<proteinExistence type="predicted"/>
<sequence length="177" mass="20435">MYSSLINSKVIYLNELQCYLGLCQLGNLSGDPMNIVVKFPNLCARIFKTLIRSIHLDLIKSTCESKLSRNQDHWRNRREYMALSNKTPFAIEFEREIRNVTEKLLSIGRAHLRLYKVGRILSLDSILSTLCSSRRPDSQSKKCEILRKSLTHSNIKRGTFKLGHFVEYSIVPIFVKG</sequence>
<evidence type="ECO:0000313" key="1">
    <source>
        <dbReference type="EMBL" id="RMZ98692.1"/>
    </source>
</evidence>
<keyword evidence="2" id="KW-1185">Reference proteome</keyword>
<dbReference type="EMBL" id="REGN01010613">
    <property type="protein sequence ID" value="RMZ98692.1"/>
    <property type="molecule type" value="Genomic_DNA"/>
</dbReference>
<reference evidence="1 2" key="1">
    <citation type="journal article" date="2018" name="Sci. Rep.">
        <title>Genomic signatures of local adaptation to the degree of environmental predictability in rotifers.</title>
        <authorList>
            <person name="Franch-Gras L."/>
            <person name="Hahn C."/>
            <person name="Garcia-Roger E.M."/>
            <person name="Carmona M.J."/>
            <person name="Serra M."/>
            <person name="Gomez A."/>
        </authorList>
    </citation>
    <scope>NUCLEOTIDE SEQUENCE [LARGE SCALE GENOMIC DNA]</scope>
    <source>
        <strain evidence="1">HYR1</strain>
    </source>
</reference>
<accession>A0A3M7PI22</accession>
<dbReference type="AlphaFoldDB" id="A0A3M7PI22"/>
<gene>
    <name evidence="1" type="ORF">BpHYR1_045314</name>
</gene>
<organism evidence="1 2">
    <name type="scientific">Brachionus plicatilis</name>
    <name type="common">Marine rotifer</name>
    <name type="synonym">Brachionus muelleri</name>
    <dbReference type="NCBI Taxonomy" id="10195"/>
    <lineage>
        <taxon>Eukaryota</taxon>
        <taxon>Metazoa</taxon>
        <taxon>Spiralia</taxon>
        <taxon>Gnathifera</taxon>
        <taxon>Rotifera</taxon>
        <taxon>Eurotatoria</taxon>
        <taxon>Monogononta</taxon>
        <taxon>Pseudotrocha</taxon>
        <taxon>Ploima</taxon>
        <taxon>Brachionidae</taxon>
        <taxon>Brachionus</taxon>
    </lineage>
</organism>
<dbReference type="Proteomes" id="UP000276133">
    <property type="component" value="Unassembled WGS sequence"/>
</dbReference>
<comment type="caution">
    <text evidence="1">The sequence shown here is derived from an EMBL/GenBank/DDBJ whole genome shotgun (WGS) entry which is preliminary data.</text>
</comment>
<protein>
    <submittedName>
        <fullName evidence="1">Uncharacterized protein</fullName>
    </submittedName>
</protein>